<evidence type="ECO:0000313" key="11">
    <source>
        <dbReference type="EMBL" id="EDK40210.2"/>
    </source>
</evidence>
<evidence type="ECO:0000256" key="3">
    <source>
        <dbReference type="ARBA" id="ARBA00022559"/>
    </source>
</evidence>
<dbReference type="GO" id="GO:0000302">
    <property type="term" value="P:response to reactive oxygen species"/>
    <property type="evidence" value="ECO:0007669"/>
    <property type="project" value="TreeGrafter"/>
</dbReference>
<keyword evidence="4" id="KW-0349">Heme</keyword>
<dbReference type="Pfam" id="PF00141">
    <property type="entry name" value="peroxidase"/>
    <property type="match status" value="1"/>
</dbReference>
<dbReference type="KEGG" id="pgu:PGUG_04308"/>
<evidence type="ECO:0000256" key="5">
    <source>
        <dbReference type="ARBA" id="ARBA00022723"/>
    </source>
</evidence>
<dbReference type="EMBL" id="CH408159">
    <property type="protein sequence ID" value="EDK40210.2"/>
    <property type="molecule type" value="Genomic_DNA"/>
</dbReference>
<dbReference type="STRING" id="294746.A5DM07"/>
<evidence type="ECO:0000256" key="1">
    <source>
        <dbReference type="ARBA" id="ARBA00003917"/>
    </source>
</evidence>
<evidence type="ECO:0000259" key="10">
    <source>
        <dbReference type="PROSITE" id="PS50873"/>
    </source>
</evidence>
<feature type="region of interest" description="Disordered" evidence="9">
    <location>
        <begin position="148"/>
        <end position="178"/>
    </location>
</feature>
<dbReference type="eggNOG" id="ENOG502QR1E">
    <property type="taxonomic scope" value="Eukaryota"/>
</dbReference>
<keyword evidence="6 8" id="KW-0560">Oxidoreductase</keyword>
<keyword evidence="5" id="KW-0479">Metal-binding</keyword>
<gene>
    <name evidence="11" type="ORF">PGUG_04308</name>
</gene>
<dbReference type="PROSITE" id="PS00436">
    <property type="entry name" value="PEROXIDASE_2"/>
    <property type="match status" value="1"/>
</dbReference>
<dbReference type="VEuPathDB" id="FungiDB:PGUG_04308"/>
<evidence type="ECO:0000256" key="4">
    <source>
        <dbReference type="ARBA" id="ARBA00022617"/>
    </source>
</evidence>
<dbReference type="GeneID" id="5125718"/>
<proteinExistence type="inferred from homology"/>
<dbReference type="InterPro" id="IPR044831">
    <property type="entry name" value="Ccp1-like"/>
</dbReference>
<dbReference type="InterPro" id="IPR019794">
    <property type="entry name" value="Peroxidases_AS"/>
</dbReference>
<comment type="function">
    <text evidence="1">Destroys radicals which are normally produced within the cells and which are toxic to biological systems.</text>
</comment>
<dbReference type="InterPro" id="IPR010255">
    <property type="entry name" value="Haem_peroxidase_sf"/>
</dbReference>
<dbReference type="GO" id="GO:0046872">
    <property type="term" value="F:metal ion binding"/>
    <property type="evidence" value="ECO:0007669"/>
    <property type="project" value="UniProtKB-UniRule"/>
</dbReference>
<dbReference type="GO" id="GO:0042744">
    <property type="term" value="P:hydrogen peroxide catabolic process"/>
    <property type="evidence" value="ECO:0007669"/>
    <property type="project" value="TreeGrafter"/>
</dbReference>
<dbReference type="InterPro" id="IPR002207">
    <property type="entry name" value="Peroxidase_I"/>
</dbReference>
<feature type="domain" description="Plant heme peroxidase family profile" evidence="10">
    <location>
        <begin position="224"/>
        <end position="486"/>
    </location>
</feature>
<dbReference type="GO" id="GO:0020037">
    <property type="term" value="F:heme binding"/>
    <property type="evidence" value="ECO:0007669"/>
    <property type="project" value="UniProtKB-UniRule"/>
</dbReference>
<dbReference type="InParanoid" id="A5DM07"/>
<keyword evidence="7" id="KW-0408">Iron</keyword>
<dbReference type="PANTHER" id="PTHR31356:SF36">
    <property type="entry name" value="L-ASCORBATE PEROXIDASE 3"/>
    <property type="match status" value="1"/>
</dbReference>
<dbReference type="Gene3D" id="1.10.520.10">
    <property type="match status" value="1"/>
</dbReference>
<dbReference type="Gene3D" id="1.10.420.10">
    <property type="entry name" value="Peroxidase, domain 2"/>
    <property type="match status" value="1"/>
</dbReference>
<feature type="compositionally biased region" description="Low complexity" evidence="9">
    <location>
        <begin position="161"/>
        <end position="178"/>
    </location>
</feature>
<dbReference type="EC" id="1.11.1.-" evidence="8"/>
<evidence type="ECO:0000256" key="8">
    <source>
        <dbReference type="RuleBase" id="RU363051"/>
    </source>
</evidence>
<sequence>MAPNYKTEINPQFPSGTLRSSVYLTLKVVLKRIIVLYLYIRLYFSIVVRSSTWLIRSRPPNVSRFQRVRLRLRNWRYRLFNANEIASNHVSALVSIFDHTITESNPVNETTNSVQKSVQQQNHFTAPAVIQAATEQFHSFAERSYLSSPAPEKSLTSIGSTMATPTKPPTRAAAAPTKPVSKIVSVEIPGHRKFRLQVSNKASSRALGQIKTSIAGSDTNYINEVTESIRSVFALESHDDGSLAPIIVRLAWHCCATYDKESGTGGSNGSTMRFLPEMTDEGNYGLDMARAALEPVKFKFPRITYSDLWTLAGKVAIEHMGGPTIKWICGRVDCPTDWYVPPNGRLPFGSKDADHVRKTFERMGFNDREAVALIGCHAIGRCHKRLSGWEGKWTRTPTIFTNAFFRALLEEEWVLDTVPETGRHQFYNRDKSLMMLNTDMELLRDEEFRSHVVRYAYDEKCFFDDFADAFAKLLELGITRDAHGNVLLRNILPLVPIPERP</sequence>
<dbReference type="GO" id="GO:0034599">
    <property type="term" value="P:cellular response to oxidative stress"/>
    <property type="evidence" value="ECO:0007669"/>
    <property type="project" value="InterPro"/>
</dbReference>
<dbReference type="Proteomes" id="UP000001997">
    <property type="component" value="Unassembled WGS sequence"/>
</dbReference>
<protein>
    <recommendedName>
        <fullName evidence="8">Peroxidase</fullName>
        <ecNumber evidence="8">1.11.1.-</ecNumber>
    </recommendedName>
</protein>
<evidence type="ECO:0000256" key="2">
    <source>
        <dbReference type="ARBA" id="ARBA00005997"/>
    </source>
</evidence>
<comment type="similarity">
    <text evidence="2">Belongs to the peroxidase family. Cytochrome c peroxidase subfamily.</text>
</comment>
<dbReference type="AlphaFoldDB" id="A5DM07"/>
<dbReference type="InterPro" id="IPR002016">
    <property type="entry name" value="Haem_peroxidase"/>
</dbReference>
<evidence type="ECO:0000313" key="12">
    <source>
        <dbReference type="Proteomes" id="UP000001997"/>
    </source>
</evidence>
<dbReference type="PRINTS" id="PR00459">
    <property type="entry name" value="ASPEROXIDASE"/>
</dbReference>
<dbReference type="SUPFAM" id="SSF48113">
    <property type="entry name" value="Heme-dependent peroxidases"/>
    <property type="match status" value="1"/>
</dbReference>
<reference evidence="11 12" key="1">
    <citation type="journal article" date="2009" name="Nature">
        <title>Evolution of pathogenicity and sexual reproduction in eight Candida genomes.</title>
        <authorList>
            <person name="Butler G."/>
            <person name="Rasmussen M.D."/>
            <person name="Lin M.F."/>
            <person name="Santos M.A."/>
            <person name="Sakthikumar S."/>
            <person name="Munro C.A."/>
            <person name="Rheinbay E."/>
            <person name="Grabherr M."/>
            <person name="Forche A."/>
            <person name="Reedy J.L."/>
            <person name="Agrafioti I."/>
            <person name="Arnaud M.B."/>
            <person name="Bates S."/>
            <person name="Brown A.J."/>
            <person name="Brunke S."/>
            <person name="Costanzo M.C."/>
            <person name="Fitzpatrick D.A."/>
            <person name="de Groot P.W."/>
            <person name="Harris D."/>
            <person name="Hoyer L.L."/>
            <person name="Hube B."/>
            <person name="Klis F.M."/>
            <person name="Kodira C."/>
            <person name="Lennard N."/>
            <person name="Logue M.E."/>
            <person name="Martin R."/>
            <person name="Neiman A.M."/>
            <person name="Nikolaou E."/>
            <person name="Quail M.A."/>
            <person name="Quinn J."/>
            <person name="Santos M.C."/>
            <person name="Schmitzberger F.F."/>
            <person name="Sherlock G."/>
            <person name="Shah P."/>
            <person name="Silverstein K.A."/>
            <person name="Skrzypek M.S."/>
            <person name="Soll D."/>
            <person name="Staggs R."/>
            <person name="Stansfield I."/>
            <person name="Stumpf M.P."/>
            <person name="Sudbery P.E."/>
            <person name="Srikantha T."/>
            <person name="Zeng Q."/>
            <person name="Berman J."/>
            <person name="Berriman M."/>
            <person name="Heitman J."/>
            <person name="Gow N.A."/>
            <person name="Lorenz M.C."/>
            <person name="Birren B.W."/>
            <person name="Kellis M."/>
            <person name="Cuomo C.A."/>
        </authorList>
    </citation>
    <scope>NUCLEOTIDE SEQUENCE [LARGE SCALE GENOMIC DNA]</scope>
    <source>
        <strain evidence="12">ATCC 6260 / CBS 566 / DSM 6381 / JCM 1539 / NBRC 10279 / NRRL Y-324</strain>
    </source>
</reference>
<keyword evidence="12" id="KW-1185">Reference proteome</keyword>
<dbReference type="RefSeq" id="XP_001483579.2">
    <property type="nucleotide sequence ID" value="XM_001483529.1"/>
</dbReference>
<evidence type="ECO:0000256" key="9">
    <source>
        <dbReference type="SAM" id="MobiDB-lite"/>
    </source>
</evidence>
<organism evidence="11 12">
    <name type="scientific">Meyerozyma guilliermondii (strain ATCC 6260 / CBS 566 / DSM 6381 / JCM 1539 / NBRC 10279 / NRRL Y-324)</name>
    <name type="common">Yeast</name>
    <name type="synonym">Candida guilliermondii</name>
    <dbReference type="NCBI Taxonomy" id="294746"/>
    <lineage>
        <taxon>Eukaryota</taxon>
        <taxon>Fungi</taxon>
        <taxon>Dikarya</taxon>
        <taxon>Ascomycota</taxon>
        <taxon>Saccharomycotina</taxon>
        <taxon>Pichiomycetes</taxon>
        <taxon>Debaryomycetaceae</taxon>
        <taxon>Meyerozyma</taxon>
    </lineage>
</organism>
<dbReference type="PROSITE" id="PS50873">
    <property type="entry name" value="PEROXIDASE_4"/>
    <property type="match status" value="1"/>
</dbReference>
<dbReference type="OrthoDB" id="2859658at2759"/>
<dbReference type="GO" id="GO:0004601">
    <property type="term" value="F:peroxidase activity"/>
    <property type="evidence" value="ECO:0007669"/>
    <property type="project" value="UniProtKB-KW"/>
</dbReference>
<accession>A5DM07</accession>
<dbReference type="PRINTS" id="PR00458">
    <property type="entry name" value="PEROXIDASE"/>
</dbReference>
<dbReference type="HOGENOM" id="CLU_036959_1_2_1"/>
<dbReference type="PANTHER" id="PTHR31356">
    <property type="entry name" value="THYLAKOID LUMENAL 29 KDA PROTEIN, CHLOROPLASTIC-RELATED"/>
    <property type="match status" value="1"/>
</dbReference>
<evidence type="ECO:0000256" key="7">
    <source>
        <dbReference type="ARBA" id="ARBA00023004"/>
    </source>
</evidence>
<name>A5DM07_PICGU</name>
<keyword evidence="3 8" id="KW-0575">Peroxidase</keyword>
<evidence type="ECO:0000256" key="6">
    <source>
        <dbReference type="ARBA" id="ARBA00023002"/>
    </source>
</evidence>